<dbReference type="eggNOG" id="COG2226">
    <property type="taxonomic scope" value="Bacteria"/>
</dbReference>
<dbReference type="RefSeq" id="WP_015244296.1">
    <property type="nucleotide sequence ID" value="NC_019892.1"/>
</dbReference>
<dbReference type="PANTHER" id="PTHR43464">
    <property type="entry name" value="METHYLTRANSFERASE"/>
    <property type="match status" value="1"/>
</dbReference>
<reference evidence="5 6" key="1">
    <citation type="submission" date="2012-02" db="EMBL/GenBank/DDBJ databases">
        <title>Complete sequence of chromosome of Singulisphaera acidiphila DSM 18658.</title>
        <authorList>
            <consortium name="US DOE Joint Genome Institute (JGI-PGF)"/>
            <person name="Lucas S."/>
            <person name="Copeland A."/>
            <person name="Lapidus A."/>
            <person name="Glavina del Rio T."/>
            <person name="Dalin E."/>
            <person name="Tice H."/>
            <person name="Bruce D."/>
            <person name="Goodwin L."/>
            <person name="Pitluck S."/>
            <person name="Peters L."/>
            <person name="Ovchinnikova G."/>
            <person name="Chertkov O."/>
            <person name="Kyrpides N."/>
            <person name="Mavromatis K."/>
            <person name="Ivanova N."/>
            <person name="Brettin T."/>
            <person name="Detter J.C."/>
            <person name="Han C."/>
            <person name="Larimer F."/>
            <person name="Land M."/>
            <person name="Hauser L."/>
            <person name="Markowitz V."/>
            <person name="Cheng J.-F."/>
            <person name="Hugenholtz P."/>
            <person name="Woyke T."/>
            <person name="Wu D."/>
            <person name="Tindall B."/>
            <person name="Pomrenke H."/>
            <person name="Brambilla E."/>
            <person name="Klenk H.-P."/>
            <person name="Eisen J.A."/>
        </authorList>
    </citation>
    <scope>NUCLEOTIDE SEQUENCE [LARGE SCALE GENOMIC DNA]</scope>
    <source>
        <strain evidence="6">ATCC BAA-1392 / DSM 18658 / VKM B-2454 / MOB10</strain>
    </source>
</reference>
<proteinExistence type="predicted"/>
<evidence type="ECO:0000313" key="6">
    <source>
        <dbReference type="Proteomes" id="UP000010798"/>
    </source>
</evidence>
<dbReference type="InterPro" id="IPR013216">
    <property type="entry name" value="Methyltransf_11"/>
</dbReference>
<dbReference type="PROSITE" id="PS51257">
    <property type="entry name" value="PROKAR_LIPOPROTEIN"/>
    <property type="match status" value="1"/>
</dbReference>
<dbReference type="SUPFAM" id="SSF53335">
    <property type="entry name" value="S-adenosyl-L-methionine-dependent methyltransferases"/>
    <property type="match status" value="1"/>
</dbReference>
<dbReference type="OrthoDB" id="278023at2"/>
<keyword evidence="3" id="KW-0949">S-adenosyl-L-methionine</keyword>
<organism evidence="5 6">
    <name type="scientific">Singulisphaera acidiphila (strain ATCC BAA-1392 / DSM 18658 / VKM B-2454 / MOB10)</name>
    <dbReference type="NCBI Taxonomy" id="886293"/>
    <lineage>
        <taxon>Bacteria</taxon>
        <taxon>Pseudomonadati</taxon>
        <taxon>Planctomycetota</taxon>
        <taxon>Planctomycetia</taxon>
        <taxon>Isosphaerales</taxon>
        <taxon>Isosphaeraceae</taxon>
        <taxon>Singulisphaera</taxon>
    </lineage>
</organism>
<keyword evidence="2" id="KW-0808">Transferase</keyword>
<evidence type="ECO:0000256" key="3">
    <source>
        <dbReference type="ARBA" id="ARBA00022691"/>
    </source>
</evidence>
<dbReference type="HOGENOM" id="CLU_049749_5_2_0"/>
<gene>
    <name evidence="5" type="ordered locus">Sinac_0703</name>
</gene>
<dbReference type="PANTHER" id="PTHR43464:SF19">
    <property type="entry name" value="UBIQUINONE BIOSYNTHESIS O-METHYLTRANSFERASE, MITOCHONDRIAL"/>
    <property type="match status" value="1"/>
</dbReference>
<keyword evidence="5" id="KW-0830">Ubiquinone</keyword>
<evidence type="ECO:0000259" key="4">
    <source>
        <dbReference type="Pfam" id="PF08241"/>
    </source>
</evidence>
<dbReference type="Gene3D" id="3.40.50.150">
    <property type="entry name" value="Vaccinia Virus protein VP39"/>
    <property type="match status" value="1"/>
</dbReference>
<dbReference type="GO" id="GO:0032259">
    <property type="term" value="P:methylation"/>
    <property type="evidence" value="ECO:0007669"/>
    <property type="project" value="UniProtKB-KW"/>
</dbReference>
<dbReference type="CDD" id="cd02440">
    <property type="entry name" value="AdoMet_MTases"/>
    <property type="match status" value="1"/>
</dbReference>
<evidence type="ECO:0000256" key="1">
    <source>
        <dbReference type="ARBA" id="ARBA00022603"/>
    </source>
</evidence>
<dbReference type="AlphaFoldDB" id="L0D8B7"/>
<dbReference type="EMBL" id="CP003364">
    <property type="protein sequence ID" value="AGA25115.1"/>
    <property type="molecule type" value="Genomic_DNA"/>
</dbReference>
<dbReference type="KEGG" id="saci:Sinac_0703"/>
<dbReference type="STRING" id="886293.Sinac_0703"/>
<feature type="domain" description="Methyltransferase type 11" evidence="4">
    <location>
        <begin position="50"/>
        <end position="144"/>
    </location>
</feature>
<accession>L0D8B7</accession>
<dbReference type="Pfam" id="PF08241">
    <property type="entry name" value="Methyltransf_11"/>
    <property type="match status" value="1"/>
</dbReference>
<protein>
    <submittedName>
        <fullName evidence="5">Methylase involved in ubiquinone/menaquinone biosynthesis</fullName>
    </submittedName>
</protein>
<keyword evidence="6" id="KW-1185">Reference proteome</keyword>
<evidence type="ECO:0000256" key="2">
    <source>
        <dbReference type="ARBA" id="ARBA00022679"/>
    </source>
</evidence>
<dbReference type="InterPro" id="IPR029063">
    <property type="entry name" value="SAM-dependent_MTases_sf"/>
</dbReference>
<keyword evidence="1 5" id="KW-0489">Methyltransferase</keyword>
<evidence type="ECO:0000313" key="5">
    <source>
        <dbReference type="EMBL" id="AGA25115.1"/>
    </source>
</evidence>
<dbReference type="GO" id="GO:0008757">
    <property type="term" value="F:S-adenosylmethionine-dependent methyltransferase activity"/>
    <property type="evidence" value="ECO:0007669"/>
    <property type="project" value="InterPro"/>
</dbReference>
<sequence>MRQELPEELSIQAGYAAWASCYDDDGNPLIAMEEPVVRSWFGPLRGARVLDLGCGTGRHTWALADAGAKVWALDLTLEMIAKARVKCDGHEVCWVRHALPRALPFPASTFDVVVLGLVVEHIADLPRLLAELARVMKPGGRCIVSALHPDRTGEGQRARFIDPETGLRRAITTFHRTIEQYLQAGREAGLLLEGEQSLIVPPELAEHLPRAIPYVGQALGWVACWSTPPI</sequence>
<dbReference type="Proteomes" id="UP000010798">
    <property type="component" value="Chromosome"/>
</dbReference>
<name>L0D8B7_SINAD</name>